<evidence type="ECO:0000256" key="9">
    <source>
        <dbReference type="ARBA" id="ARBA00023002"/>
    </source>
</evidence>
<dbReference type="InterPro" id="IPR015939">
    <property type="entry name" value="Fum_Rdtase/Succ_DH_flav-like_C"/>
</dbReference>
<dbReference type="Gene3D" id="1.20.58.100">
    <property type="entry name" value="Fumarate reductase/succinate dehydrogenase flavoprotein-like, C-terminal domain"/>
    <property type="match status" value="1"/>
</dbReference>
<dbReference type="GO" id="GO:0008734">
    <property type="term" value="F:L-aspartate oxidase activity"/>
    <property type="evidence" value="ECO:0007669"/>
    <property type="project" value="UniProtKB-EC"/>
</dbReference>
<dbReference type="KEGG" id="tae:TepiRe1_0453"/>
<keyword evidence="13" id="KW-0175">Coiled coil</keyword>
<evidence type="ECO:0000259" key="15">
    <source>
        <dbReference type="Pfam" id="PF02910"/>
    </source>
</evidence>
<keyword evidence="6" id="KW-0285">Flavoprotein</keyword>
<dbReference type="PATRIC" id="fig|1209989.3.peg.477"/>
<feature type="domain" description="FAD-dependent oxidoreductase 2 FAD-binding" evidence="14">
    <location>
        <begin position="11"/>
        <end position="362"/>
    </location>
</feature>
<comment type="pathway">
    <text evidence="2">Cofactor biosynthesis; NAD(+) biosynthesis; iminoaspartate from L-aspartate (oxidase route): step 1/1.</text>
</comment>
<dbReference type="PRINTS" id="PR00368">
    <property type="entry name" value="FADPNR"/>
</dbReference>
<dbReference type="InterPro" id="IPR003953">
    <property type="entry name" value="FAD-dep_OxRdtase_2_FAD-bd"/>
</dbReference>
<evidence type="ECO:0000256" key="5">
    <source>
        <dbReference type="ARBA" id="ARBA00021901"/>
    </source>
</evidence>
<keyword evidence="8" id="KW-0274">FAD</keyword>
<dbReference type="SUPFAM" id="SSF51905">
    <property type="entry name" value="FAD/NAD(P)-binding domain"/>
    <property type="match status" value="1"/>
</dbReference>
<dbReference type="PIRSF" id="PIRSF000171">
    <property type="entry name" value="SDHA_APRA_LASPO"/>
    <property type="match status" value="1"/>
</dbReference>
<evidence type="ECO:0000256" key="3">
    <source>
        <dbReference type="ARBA" id="ARBA00008562"/>
    </source>
</evidence>
<dbReference type="Pfam" id="PF02910">
    <property type="entry name" value="Succ_DH_flav_C"/>
    <property type="match status" value="1"/>
</dbReference>
<accession>L0RWA5</accession>
<dbReference type="InterPro" id="IPR005288">
    <property type="entry name" value="NadB"/>
</dbReference>
<dbReference type="PANTHER" id="PTHR42716:SF2">
    <property type="entry name" value="L-ASPARTATE OXIDASE, CHLOROPLASTIC"/>
    <property type="match status" value="1"/>
</dbReference>
<reference evidence="17" key="1">
    <citation type="journal article" date="2013" name="Genome Announc.">
        <title>First genome sequence of a syntrophic acetate-oxidizing bacterium, Tepidanaerobacter acetatoxydans strain Re1.</title>
        <authorList>
            <person name="Manzoor S."/>
            <person name="Bongcam-Rudloff E."/>
            <person name="Schnurer A."/>
            <person name="Muller B."/>
        </authorList>
    </citation>
    <scope>NUCLEOTIDE SEQUENCE [LARGE SCALE GENOMIC DNA]</scope>
    <source>
        <strain evidence="17">Re1</strain>
    </source>
</reference>
<dbReference type="EMBL" id="HF563609">
    <property type="protein sequence ID" value="CCP25131.1"/>
    <property type="molecule type" value="Genomic_DNA"/>
</dbReference>
<dbReference type="AlphaFoldDB" id="F4LUP2"/>
<protein>
    <recommendedName>
        <fullName evidence="5">L-aspartate oxidase</fullName>
        <ecNumber evidence="4">1.4.3.16</ecNumber>
    </recommendedName>
    <alternativeName>
        <fullName evidence="10">Quinolinate synthase B</fullName>
    </alternativeName>
</protein>
<feature type="domain" description="Fumarate reductase/succinate dehydrogenase flavoprotein-like C-terminal" evidence="15">
    <location>
        <begin position="414"/>
        <end position="497"/>
    </location>
</feature>
<evidence type="ECO:0000313" key="16">
    <source>
        <dbReference type="EMBL" id="CCP25131.1"/>
    </source>
</evidence>
<comment type="similarity">
    <text evidence="3">Belongs to the FAD-dependent oxidoreductase 2 family. NadB subfamily.</text>
</comment>
<dbReference type="STRING" id="1209989.TepRe1_0409"/>
<dbReference type="UniPathway" id="UPA00253">
    <property type="reaction ID" value="UER00326"/>
</dbReference>
<keyword evidence="7" id="KW-0662">Pyridine nucleotide biosynthesis</keyword>
<evidence type="ECO:0000259" key="14">
    <source>
        <dbReference type="Pfam" id="PF00890"/>
    </source>
</evidence>
<dbReference type="OrthoDB" id="9806724at2"/>
<dbReference type="KEGG" id="tep:TepRe1_0409"/>
<evidence type="ECO:0000256" key="13">
    <source>
        <dbReference type="SAM" id="Coils"/>
    </source>
</evidence>
<dbReference type="RefSeq" id="WP_013777533.1">
    <property type="nucleotide sequence ID" value="NC_015519.1"/>
</dbReference>
<evidence type="ECO:0000256" key="8">
    <source>
        <dbReference type="ARBA" id="ARBA00022827"/>
    </source>
</evidence>
<evidence type="ECO:0000313" key="17">
    <source>
        <dbReference type="Proteomes" id="UP000010802"/>
    </source>
</evidence>
<name>F4LUP2_TEPAE</name>
<evidence type="ECO:0000256" key="4">
    <source>
        <dbReference type="ARBA" id="ARBA00012173"/>
    </source>
</evidence>
<dbReference type="Proteomes" id="UP000010802">
    <property type="component" value="Chromosome"/>
</dbReference>
<accession>F4LUP2</accession>
<comment type="cofactor">
    <cofactor evidence="1">
        <name>FAD</name>
        <dbReference type="ChEBI" id="CHEBI:57692"/>
    </cofactor>
</comment>
<dbReference type="GO" id="GO:0033765">
    <property type="term" value="F:steroid dehydrogenase activity, acting on the CH-CH group of donors"/>
    <property type="evidence" value="ECO:0007669"/>
    <property type="project" value="UniProtKB-ARBA"/>
</dbReference>
<organism evidence="16 17">
    <name type="scientific">Tepidanaerobacter acetatoxydans (strain DSM 21804 / JCM 16047 / Re1)</name>
    <dbReference type="NCBI Taxonomy" id="1209989"/>
    <lineage>
        <taxon>Bacteria</taxon>
        <taxon>Bacillati</taxon>
        <taxon>Bacillota</taxon>
        <taxon>Clostridia</taxon>
        <taxon>Thermosediminibacterales</taxon>
        <taxon>Tepidanaerobacteraceae</taxon>
        <taxon>Tepidanaerobacter</taxon>
    </lineage>
</organism>
<gene>
    <name evidence="16" type="ordered locus">TEPIRE1_0453</name>
</gene>
<dbReference type="Gene3D" id="3.50.50.60">
    <property type="entry name" value="FAD/NAD(P)-binding domain"/>
    <property type="match status" value="1"/>
</dbReference>
<feature type="active site" description="Proton acceptor" evidence="12">
    <location>
        <position position="271"/>
    </location>
</feature>
<comment type="catalytic activity">
    <reaction evidence="11">
        <text>L-aspartate + O2 = iminosuccinate + H2O2</text>
        <dbReference type="Rhea" id="RHEA:25876"/>
        <dbReference type="ChEBI" id="CHEBI:15379"/>
        <dbReference type="ChEBI" id="CHEBI:16240"/>
        <dbReference type="ChEBI" id="CHEBI:29991"/>
        <dbReference type="ChEBI" id="CHEBI:77875"/>
        <dbReference type="EC" id="1.4.3.16"/>
    </reaction>
    <physiologicalReaction direction="left-to-right" evidence="11">
        <dbReference type="Rhea" id="RHEA:25877"/>
    </physiologicalReaction>
</comment>
<dbReference type="Pfam" id="PF00890">
    <property type="entry name" value="FAD_binding_2"/>
    <property type="match status" value="1"/>
</dbReference>
<evidence type="ECO:0000256" key="1">
    <source>
        <dbReference type="ARBA" id="ARBA00001974"/>
    </source>
</evidence>
<dbReference type="SUPFAM" id="SSF46977">
    <property type="entry name" value="Succinate dehydrogenase/fumarate reductase flavoprotein C-terminal domain"/>
    <property type="match status" value="1"/>
</dbReference>
<evidence type="ECO:0000256" key="6">
    <source>
        <dbReference type="ARBA" id="ARBA00022630"/>
    </source>
</evidence>
<evidence type="ECO:0000256" key="10">
    <source>
        <dbReference type="ARBA" id="ARBA00030386"/>
    </source>
</evidence>
<dbReference type="eggNOG" id="COG0029">
    <property type="taxonomic scope" value="Bacteria"/>
</dbReference>
<dbReference type="InterPro" id="IPR036188">
    <property type="entry name" value="FAD/NAD-bd_sf"/>
</dbReference>
<proteinExistence type="inferred from homology"/>
<dbReference type="EC" id="1.4.3.16" evidence="4"/>
<feature type="coiled-coil region" evidence="13">
    <location>
        <begin position="424"/>
        <end position="451"/>
    </location>
</feature>
<evidence type="ECO:0000256" key="2">
    <source>
        <dbReference type="ARBA" id="ARBA00004950"/>
    </source>
</evidence>
<evidence type="ECO:0000256" key="7">
    <source>
        <dbReference type="ARBA" id="ARBA00022642"/>
    </source>
</evidence>
<evidence type="ECO:0000256" key="12">
    <source>
        <dbReference type="PIRSR" id="PIRSR000171-1"/>
    </source>
</evidence>
<dbReference type="InterPro" id="IPR027477">
    <property type="entry name" value="Succ_DH/fumarate_Rdtase_cat_sf"/>
</dbReference>
<dbReference type="SUPFAM" id="SSF56425">
    <property type="entry name" value="Succinate dehydrogenase/fumarate reductase flavoprotein, catalytic domain"/>
    <property type="match status" value="1"/>
</dbReference>
<dbReference type="InterPro" id="IPR037099">
    <property type="entry name" value="Fum_R/Succ_DH_flav-like_C_sf"/>
</dbReference>
<evidence type="ECO:0000256" key="11">
    <source>
        <dbReference type="ARBA" id="ARBA00048305"/>
    </source>
</evidence>
<keyword evidence="9 16" id="KW-0560">Oxidoreductase</keyword>
<dbReference type="GO" id="GO:0009435">
    <property type="term" value="P:NAD+ biosynthetic process"/>
    <property type="evidence" value="ECO:0007669"/>
    <property type="project" value="UniProtKB-UniPathway"/>
</dbReference>
<keyword evidence="17" id="KW-1185">Reference proteome</keyword>
<sequence length="502" mass="56966">MLQIMNIGITDVAVIGGGLAAMYAALEASNYDKSVVIISKKPVGRSGASVISKSVHRFPPDHLKEKLSYKNKIIEAGRYINNRDLVDTFVEHASQKMDNIEKLKVGLNFKEKLIDGKNHKYFAACKPKMGKHLTIPLSNIIKTKDNINIMEGYMAVQIVIERDTVCGILIENKNRLYFLGAKAVVIATGGGGYNYIQTSNTNDLTGDGYAMALRAGLPLIDMEFIQFYPYRTVYPFQHDIFPDIFSHGAKYLNEKGERFMDKYPKKELENRDILSREMFFQKEIYLNIEDCDKDFMKEECDDLYDNYLKYKGEQIKVSPVAHFMMGGVKINADTSTDVRGLFCCGEVAGGLHGANRLAGHALTETVVFGHIAGEESAHYAGSKTKISVNFVKEETANWVPNIGEESPTNIKNILRRNMWESAGIVRNEDDLQRAKDKVEELEQQIKNLKPLKLRDWIECQNMIQTSKMIIDSCILRKESRGAHYRSDFPEEDINWQRNIIIN</sequence>
<dbReference type="Gene3D" id="3.90.700.10">
    <property type="entry name" value="Succinate dehydrogenase/fumarate reductase flavoprotein, catalytic domain"/>
    <property type="match status" value="1"/>
</dbReference>
<dbReference type="PANTHER" id="PTHR42716">
    <property type="entry name" value="L-ASPARTATE OXIDASE"/>
    <property type="match status" value="1"/>
</dbReference>
<dbReference type="HOGENOM" id="CLU_014312_8_1_9"/>